<dbReference type="Gene3D" id="3.30.1310.10">
    <property type="entry name" value="Nucleoid-associated protein YbaB-like domain"/>
    <property type="match status" value="1"/>
</dbReference>
<proteinExistence type="predicted"/>
<comment type="caution">
    <text evidence="2">The sequence shown here is derived from an EMBL/GenBank/DDBJ whole genome shotgun (WGS) entry which is preliminary data.</text>
</comment>
<reference evidence="2 3" key="2">
    <citation type="submission" date="2020-03" db="EMBL/GenBank/DDBJ databases">
        <authorList>
            <person name="Ichikawa N."/>
            <person name="Kimura A."/>
            <person name="Kitahashi Y."/>
            <person name="Uohara A."/>
        </authorList>
    </citation>
    <scope>NUCLEOTIDE SEQUENCE [LARGE SCALE GENOMIC DNA]</scope>
    <source>
        <strain evidence="2 3">NBRC 108638</strain>
    </source>
</reference>
<sequence length="231" mass="23437">MDELRRDAAALAARVAGSLAGAAHSGHDASGAVRIDLDRAGRVTAVHVAASWRTALPADRLGAAVVEAFSDAATRRLAAWAEAATAPTPRAAWAEAATAPRATRAEAATAPTPPPAGALPAVSGPAGLAHPGELLALLDEVAAFVAAPPTQEAIGRSAHATVTVRSGDVVAVDVDPRWLARAECAEVAAELLRALNTAYRMLAELAAGADGLLRRLGLDPPADNGQSQEQR</sequence>
<dbReference type="AlphaFoldDB" id="A0A6V8L2T6"/>
<protein>
    <recommendedName>
        <fullName evidence="4">YbaB/EbfC DNA-binding family protein</fullName>
    </recommendedName>
</protein>
<reference evidence="2 3" key="1">
    <citation type="submission" date="2020-03" db="EMBL/GenBank/DDBJ databases">
        <title>Whole genome shotgun sequence of Phytohabitans rumicis NBRC 108638.</title>
        <authorList>
            <person name="Komaki H."/>
            <person name="Tamura T."/>
        </authorList>
    </citation>
    <scope>NUCLEOTIDE SEQUENCE [LARGE SCALE GENOMIC DNA]</scope>
    <source>
        <strain evidence="2 3">NBRC 108638</strain>
    </source>
</reference>
<dbReference type="Proteomes" id="UP000482960">
    <property type="component" value="Unassembled WGS sequence"/>
</dbReference>
<feature type="region of interest" description="Disordered" evidence="1">
    <location>
        <begin position="95"/>
        <end position="124"/>
    </location>
</feature>
<keyword evidence="3" id="KW-1185">Reference proteome</keyword>
<name>A0A6V8L2T6_9ACTN</name>
<dbReference type="InterPro" id="IPR036894">
    <property type="entry name" value="YbaB-like_sf"/>
</dbReference>
<evidence type="ECO:0000313" key="2">
    <source>
        <dbReference type="EMBL" id="GFJ89081.1"/>
    </source>
</evidence>
<gene>
    <name evidence="2" type="ORF">Prum_027230</name>
</gene>
<accession>A0A6V8L2T6</accession>
<evidence type="ECO:0000313" key="3">
    <source>
        <dbReference type="Proteomes" id="UP000482960"/>
    </source>
</evidence>
<evidence type="ECO:0008006" key="4">
    <source>
        <dbReference type="Google" id="ProtNLM"/>
    </source>
</evidence>
<feature type="compositionally biased region" description="Low complexity" evidence="1">
    <location>
        <begin position="95"/>
        <end position="110"/>
    </location>
</feature>
<dbReference type="EMBL" id="BLPG01000001">
    <property type="protein sequence ID" value="GFJ89081.1"/>
    <property type="molecule type" value="Genomic_DNA"/>
</dbReference>
<evidence type="ECO:0000256" key="1">
    <source>
        <dbReference type="SAM" id="MobiDB-lite"/>
    </source>
</evidence>
<dbReference type="RefSeq" id="WP_173076686.1">
    <property type="nucleotide sequence ID" value="NZ_BAABJB010000014.1"/>
</dbReference>
<organism evidence="2 3">
    <name type="scientific">Phytohabitans rumicis</name>
    <dbReference type="NCBI Taxonomy" id="1076125"/>
    <lineage>
        <taxon>Bacteria</taxon>
        <taxon>Bacillati</taxon>
        <taxon>Actinomycetota</taxon>
        <taxon>Actinomycetes</taxon>
        <taxon>Micromonosporales</taxon>
        <taxon>Micromonosporaceae</taxon>
    </lineage>
</organism>